<reference evidence="3" key="1">
    <citation type="journal article" date="2019" name="Int. J. Syst. Evol. Microbiol.">
        <title>The Global Catalogue of Microorganisms (GCM) 10K type strain sequencing project: providing services to taxonomists for standard genome sequencing and annotation.</title>
        <authorList>
            <consortium name="The Broad Institute Genomics Platform"/>
            <consortium name="The Broad Institute Genome Sequencing Center for Infectious Disease"/>
            <person name="Wu L."/>
            <person name="Ma J."/>
        </authorList>
    </citation>
    <scope>NUCLEOTIDE SEQUENCE [LARGE SCALE GENOMIC DNA]</scope>
    <source>
        <strain evidence="3">KCTC 42986</strain>
    </source>
</reference>
<evidence type="ECO:0000313" key="2">
    <source>
        <dbReference type="EMBL" id="MFC3108944.1"/>
    </source>
</evidence>
<keyword evidence="3" id="KW-1185">Reference proteome</keyword>
<evidence type="ECO:0000313" key="3">
    <source>
        <dbReference type="Proteomes" id="UP001595530"/>
    </source>
</evidence>
<dbReference type="EMBL" id="JBHRTP010000040">
    <property type="protein sequence ID" value="MFC3108944.1"/>
    <property type="molecule type" value="Genomic_DNA"/>
</dbReference>
<evidence type="ECO:0000256" key="1">
    <source>
        <dbReference type="SAM" id="MobiDB-lite"/>
    </source>
</evidence>
<accession>A0ABV7F443</accession>
<sequence>MQTVVTRTSGHPHREPGTPPIDEPVPPPQPHPHPSPAEEPVPDHNPSIV</sequence>
<feature type="compositionally biased region" description="Pro residues" evidence="1">
    <location>
        <begin position="17"/>
        <end position="39"/>
    </location>
</feature>
<dbReference type="Proteomes" id="UP001595530">
    <property type="component" value="Unassembled WGS sequence"/>
</dbReference>
<gene>
    <name evidence="2" type="ORF">ACFOFO_13410</name>
</gene>
<name>A0ABV7F443_9BURK</name>
<organism evidence="2 3">
    <name type="scientific">Undibacterium arcticum</name>
    <dbReference type="NCBI Taxonomy" id="1762892"/>
    <lineage>
        <taxon>Bacteria</taxon>
        <taxon>Pseudomonadati</taxon>
        <taxon>Pseudomonadota</taxon>
        <taxon>Betaproteobacteria</taxon>
        <taxon>Burkholderiales</taxon>
        <taxon>Oxalobacteraceae</taxon>
        <taxon>Undibacterium</taxon>
    </lineage>
</organism>
<comment type="caution">
    <text evidence="2">The sequence shown here is derived from an EMBL/GenBank/DDBJ whole genome shotgun (WGS) entry which is preliminary data.</text>
</comment>
<proteinExistence type="predicted"/>
<feature type="region of interest" description="Disordered" evidence="1">
    <location>
        <begin position="1"/>
        <end position="49"/>
    </location>
</feature>
<protein>
    <submittedName>
        <fullName evidence="2">Uncharacterized protein</fullName>
    </submittedName>
</protein>
<dbReference type="RefSeq" id="WP_390323546.1">
    <property type="nucleotide sequence ID" value="NZ_JBHRTP010000040.1"/>
</dbReference>